<dbReference type="GO" id="GO:0004654">
    <property type="term" value="F:polyribonucleotide nucleotidyltransferase activity"/>
    <property type="evidence" value="ECO:0007669"/>
    <property type="project" value="UniProtKB-EC"/>
</dbReference>
<dbReference type="CDD" id="cd02393">
    <property type="entry name" value="KH-I_PNPase"/>
    <property type="match status" value="1"/>
</dbReference>
<evidence type="ECO:0000256" key="4">
    <source>
        <dbReference type="ARBA" id="ARBA00022679"/>
    </source>
</evidence>
<evidence type="ECO:0000256" key="7">
    <source>
        <dbReference type="ARBA" id="ARBA00022842"/>
    </source>
</evidence>
<keyword evidence="5" id="KW-0548">Nucleotidyltransferase</keyword>
<evidence type="ECO:0000259" key="10">
    <source>
        <dbReference type="PROSITE" id="PS50126"/>
    </source>
</evidence>
<dbReference type="SUPFAM" id="SSF54211">
    <property type="entry name" value="Ribosomal protein S5 domain 2-like"/>
    <property type="match status" value="2"/>
</dbReference>
<dbReference type="CDD" id="cd11364">
    <property type="entry name" value="RNase_PH_PNPase_2"/>
    <property type="match status" value="1"/>
</dbReference>
<dbReference type="InterPro" id="IPR015848">
    <property type="entry name" value="PNPase_PH_RNA-bd_bac/org-type"/>
</dbReference>
<dbReference type="InterPro" id="IPR015847">
    <property type="entry name" value="ExoRNase_PH_dom2"/>
</dbReference>
<dbReference type="PANTHER" id="PTHR11252">
    <property type="entry name" value="POLYRIBONUCLEOTIDE NUCLEOTIDYLTRANSFERASE"/>
    <property type="match status" value="1"/>
</dbReference>
<dbReference type="SUPFAM" id="SSF54791">
    <property type="entry name" value="Eukaryotic type KH-domain (KH-domain type I)"/>
    <property type="match status" value="1"/>
</dbReference>
<dbReference type="FunFam" id="3.30.1370.10:FF:000001">
    <property type="entry name" value="Polyribonucleotide nucleotidyltransferase"/>
    <property type="match status" value="1"/>
</dbReference>
<dbReference type="InterPro" id="IPR003029">
    <property type="entry name" value="S1_domain"/>
</dbReference>
<dbReference type="FunFam" id="2.40.50.140:FF:000189">
    <property type="entry name" value="Polyribonucleotide nucleotidyltransferase, putative"/>
    <property type="match status" value="1"/>
</dbReference>
<dbReference type="HAMAP" id="MF_01595">
    <property type="entry name" value="PNPase"/>
    <property type="match status" value="1"/>
</dbReference>
<feature type="compositionally biased region" description="Basic and acidic residues" evidence="9">
    <location>
        <begin position="703"/>
        <end position="759"/>
    </location>
</feature>
<dbReference type="PIRSF" id="PIRSF005499">
    <property type="entry name" value="PNPase"/>
    <property type="match status" value="1"/>
</dbReference>
<dbReference type="InterPro" id="IPR027408">
    <property type="entry name" value="PNPase/RNase_PH_dom_sf"/>
</dbReference>
<dbReference type="Pfam" id="PF01138">
    <property type="entry name" value="RNase_PH"/>
    <property type="match status" value="2"/>
</dbReference>
<dbReference type="GO" id="GO:0003723">
    <property type="term" value="F:RNA binding"/>
    <property type="evidence" value="ECO:0007669"/>
    <property type="project" value="UniProtKB-KW"/>
</dbReference>
<dbReference type="GO" id="GO:0005829">
    <property type="term" value="C:cytosol"/>
    <property type="evidence" value="ECO:0007669"/>
    <property type="project" value="TreeGrafter"/>
</dbReference>
<reference evidence="11" key="1">
    <citation type="submission" date="2018-05" db="EMBL/GenBank/DDBJ databases">
        <authorList>
            <person name="Lanie J.A."/>
            <person name="Ng W.-L."/>
            <person name="Kazmierczak K.M."/>
            <person name="Andrzejewski T.M."/>
            <person name="Davidsen T.M."/>
            <person name="Wayne K.J."/>
            <person name="Tettelin H."/>
            <person name="Glass J.I."/>
            <person name="Rusch D."/>
            <person name="Podicherti R."/>
            <person name="Tsui H.-C.T."/>
            <person name="Winkler M.E."/>
        </authorList>
    </citation>
    <scope>NUCLEOTIDE SEQUENCE</scope>
</reference>
<evidence type="ECO:0000256" key="9">
    <source>
        <dbReference type="SAM" id="MobiDB-lite"/>
    </source>
</evidence>
<dbReference type="NCBIfam" id="NF008805">
    <property type="entry name" value="PRK11824.1"/>
    <property type="match status" value="1"/>
</dbReference>
<dbReference type="Gene3D" id="3.30.1370.10">
    <property type="entry name" value="K Homology domain, type 1"/>
    <property type="match status" value="1"/>
</dbReference>
<keyword evidence="4" id="KW-0808">Transferase</keyword>
<dbReference type="GO" id="GO:0046872">
    <property type="term" value="F:metal ion binding"/>
    <property type="evidence" value="ECO:0007669"/>
    <property type="project" value="UniProtKB-KW"/>
</dbReference>
<dbReference type="InterPro" id="IPR012162">
    <property type="entry name" value="PNPase"/>
</dbReference>
<dbReference type="Pfam" id="PF00575">
    <property type="entry name" value="S1"/>
    <property type="match status" value="1"/>
</dbReference>
<dbReference type="InterPro" id="IPR036612">
    <property type="entry name" value="KH_dom_type_1_sf"/>
</dbReference>
<dbReference type="CDD" id="cd11363">
    <property type="entry name" value="RNase_PH_PNPase_1"/>
    <property type="match status" value="1"/>
</dbReference>
<sequence length="781" mass="84415">MINNFEMEIGDRVLAFEHGRVANQAAGSITIQYGDTMLLATAAASKKPRPGADFLPLTVDVAEKSYAAGKLPGGFFKREGRPATEAILASRMIDRPIRPLFSKTIHNEIQIIVTILASDNVNPYPALGIVGASTALAISDIAFNDPIGACVIGLVEGELVVNPTYEELLTSDLELMVAGTGDATMMVESGANFVSEAVLLDALELAQEVNGAIVEQIQEIQSKVGKEKWVAPEVSEEEKAAEKATRDLVGEEFIKALNEPDDKVTRQARMDAVMDGTIEKLSDDHDEAHVKSTLYALETEAVRSTILEDNIRPDGRKLNELRPLSSEVGYLPRVHGSGIFTRGETQIMGVLTLASAGERQRLDTYGPETEKHFIHHYNFPPYSVGEAGRFGFTGRREVGHGALAERALKPVVPSQADFPYTIRLVSEALSSNGSTSMASVCAGSLAMMDGGVPISAPVAGIAMGLITGDGGKYSILTDIQGAEDHSGDMDFKVAGTRDGVTALQMDIKVKGITFEIMGQALEQARIARLAILDNMENTISSTRDDLSEFAPRMLSLKVPTDKIGAIIGPGGSVIRGMIEEFGVTIDVQDDGTVVVGSPDRENAEKAEAAINALTKDVEVGDKYTGRVVRIMPFGAFVQILPGKDGMVHISELAQHRVPDVESVVNIGDELEVMVLNVDAMGKISLSHRALLEESNQEGGDSFDSSRSKTYESRGRSDREDRSGRDGERSSRREPRDFDSDRRGPRTDRSSRDDRSSGDRRPRRQTGGYDGSGRRSGPPRRR</sequence>
<dbReference type="InterPro" id="IPR012340">
    <property type="entry name" value="NA-bd_OB-fold"/>
</dbReference>
<dbReference type="InterPro" id="IPR036345">
    <property type="entry name" value="ExoRNase_PH_dom2_sf"/>
</dbReference>
<protein>
    <recommendedName>
        <fullName evidence="2">polyribonucleotide nucleotidyltransferase</fullName>
        <ecNumber evidence="2">2.7.7.8</ecNumber>
    </recommendedName>
</protein>
<proteinExistence type="inferred from homology"/>
<keyword evidence="3" id="KW-0963">Cytoplasm</keyword>
<dbReference type="FunFam" id="3.30.230.70:FF:000001">
    <property type="entry name" value="Polyribonucleotide nucleotidyltransferase"/>
    <property type="match status" value="1"/>
</dbReference>
<evidence type="ECO:0000256" key="1">
    <source>
        <dbReference type="ARBA" id="ARBA00007404"/>
    </source>
</evidence>
<dbReference type="AlphaFoldDB" id="A0A381SIM9"/>
<dbReference type="PANTHER" id="PTHR11252:SF0">
    <property type="entry name" value="POLYRIBONUCLEOTIDE NUCLEOTIDYLTRANSFERASE 1, MITOCHONDRIAL"/>
    <property type="match status" value="1"/>
</dbReference>
<dbReference type="SUPFAM" id="SSF55666">
    <property type="entry name" value="Ribonuclease PH domain 2-like"/>
    <property type="match status" value="2"/>
</dbReference>
<dbReference type="Pfam" id="PF00013">
    <property type="entry name" value="KH_1"/>
    <property type="match status" value="1"/>
</dbReference>
<keyword evidence="6" id="KW-0479">Metal-binding</keyword>
<dbReference type="EMBL" id="UINC01002870">
    <property type="protein sequence ID" value="SVA01103.1"/>
    <property type="molecule type" value="Genomic_DNA"/>
</dbReference>
<dbReference type="GO" id="GO:0000175">
    <property type="term" value="F:3'-5'-RNA exonuclease activity"/>
    <property type="evidence" value="ECO:0007669"/>
    <property type="project" value="TreeGrafter"/>
</dbReference>
<dbReference type="Gene3D" id="3.30.230.70">
    <property type="entry name" value="GHMP Kinase, N-terminal domain"/>
    <property type="match status" value="2"/>
</dbReference>
<evidence type="ECO:0000256" key="5">
    <source>
        <dbReference type="ARBA" id="ARBA00022695"/>
    </source>
</evidence>
<gene>
    <name evidence="11" type="ORF">METZ01_LOCUS53957</name>
</gene>
<comment type="similarity">
    <text evidence="1">Belongs to the polyribonucleotide nucleotidyltransferase family.</text>
</comment>
<dbReference type="SUPFAM" id="SSF50249">
    <property type="entry name" value="Nucleic acid-binding proteins"/>
    <property type="match status" value="1"/>
</dbReference>
<organism evidence="11">
    <name type="scientific">marine metagenome</name>
    <dbReference type="NCBI Taxonomy" id="408172"/>
    <lineage>
        <taxon>unclassified sequences</taxon>
        <taxon>metagenomes</taxon>
        <taxon>ecological metagenomes</taxon>
    </lineage>
</organism>
<keyword evidence="8" id="KW-0694">RNA-binding</keyword>
<keyword evidence="7" id="KW-0460">Magnesium</keyword>
<evidence type="ECO:0000313" key="11">
    <source>
        <dbReference type="EMBL" id="SVA01103.1"/>
    </source>
</evidence>
<dbReference type="CDD" id="cd04472">
    <property type="entry name" value="S1_PNPase"/>
    <property type="match status" value="1"/>
</dbReference>
<dbReference type="Gene3D" id="2.40.50.140">
    <property type="entry name" value="Nucleic acid-binding proteins"/>
    <property type="match status" value="1"/>
</dbReference>
<dbReference type="EC" id="2.7.7.8" evidence="2"/>
<name>A0A381SIM9_9ZZZZ</name>
<evidence type="ECO:0000256" key="8">
    <source>
        <dbReference type="ARBA" id="ARBA00022884"/>
    </source>
</evidence>
<feature type="domain" description="S1 motif" evidence="10">
    <location>
        <begin position="620"/>
        <end position="688"/>
    </location>
</feature>
<dbReference type="Pfam" id="PF03725">
    <property type="entry name" value="RNase_PH_C"/>
    <property type="match status" value="2"/>
</dbReference>
<dbReference type="GO" id="GO:0006396">
    <property type="term" value="P:RNA processing"/>
    <property type="evidence" value="ECO:0007669"/>
    <property type="project" value="InterPro"/>
</dbReference>
<feature type="region of interest" description="Disordered" evidence="9">
    <location>
        <begin position="693"/>
        <end position="781"/>
    </location>
</feature>
<dbReference type="PROSITE" id="PS50084">
    <property type="entry name" value="KH_TYPE_1"/>
    <property type="match status" value="1"/>
</dbReference>
<dbReference type="InterPro" id="IPR001247">
    <property type="entry name" value="ExoRNase_PH_dom1"/>
</dbReference>
<dbReference type="InterPro" id="IPR004087">
    <property type="entry name" value="KH_dom"/>
</dbReference>
<dbReference type="SMART" id="SM00322">
    <property type="entry name" value="KH"/>
    <property type="match status" value="1"/>
</dbReference>
<dbReference type="NCBIfam" id="TIGR03591">
    <property type="entry name" value="polynuc_phos"/>
    <property type="match status" value="1"/>
</dbReference>
<dbReference type="PROSITE" id="PS50126">
    <property type="entry name" value="S1"/>
    <property type="match status" value="1"/>
</dbReference>
<dbReference type="Pfam" id="PF03726">
    <property type="entry name" value="PNPase"/>
    <property type="match status" value="1"/>
</dbReference>
<dbReference type="GO" id="GO:0006402">
    <property type="term" value="P:mRNA catabolic process"/>
    <property type="evidence" value="ECO:0007669"/>
    <property type="project" value="InterPro"/>
</dbReference>
<dbReference type="FunFam" id="3.30.230.70:FF:000002">
    <property type="entry name" value="Polyribonucleotide nucleotidyltransferase"/>
    <property type="match status" value="1"/>
</dbReference>
<dbReference type="InterPro" id="IPR020568">
    <property type="entry name" value="Ribosomal_Su5_D2-typ_SF"/>
</dbReference>
<accession>A0A381SIM9</accession>
<dbReference type="InterPro" id="IPR004088">
    <property type="entry name" value="KH_dom_type_1"/>
</dbReference>
<dbReference type="SMART" id="SM00316">
    <property type="entry name" value="S1"/>
    <property type="match status" value="1"/>
</dbReference>
<evidence type="ECO:0000256" key="2">
    <source>
        <dbReference type="ARBA" id="ARBA00012416"/>
    </source>
</evidence>
<evidence type="ECO:0000256" key="6">
    <source>
        <dbReference type="ARBA" id="ARBA00022723"/>
    </source>
</evidence>
<evidence type="ECO:0000256" key="3">
    <source>
        <dbReference type="ARBA" id="ARBA00022490"/>
    </source>
</evidence>